<evidence type="ECO:0000256" key="1">
    <source>
        <dbReference type="SAM" id="MobiDB-lite"/>
    </source>
</evidence>
<keyword evidence="3" id="KW-1185">Reference proteome</keyword>
<organism evidence="2 3">
    <name type="scientific">Rhynchophorus ferrugineus</name>
    <name type="common">Red palm weevil</name>
    <name type="synonym">Curculio ferrugineus</name>
    <dbReference type="NCBI Taxonomy" id="354439"/>
    <lineage>
        <taxon>Eukaryota</taxon>
        <taxon>Metazoa</taxon>
        <taxon>Ecdysozoa</taxon>
        <taxon>Arthropoda</taxon>
        <taxon>Hexapoda</taxon>
        <taxon>Insecta</taxon>
        <taxon>Pterygota</taxon>
        <taxon>Neoptera</taxon>
        <taxon>Endopterygota</taxon>
        <taxon>Coleoptera</taxon>
        <taxon>Polyphaga</taxon>
        <taxon>Cucujiformia</taxon>
        <taxon>Curculionidae</taxon>
        <taxon>Dryophthorinae</taxon>
        <taxon>Rhynchophorus</taxon>
    </lineage>
</organism>
<gene>
    <name evidence="2" type="ORF">GWI33_000937</name>
</gene>
<dbReference type="OrthoDB" id="6749690at2759"/>
<protein>
    <submittedName>
        <fullName evidence="2">Uncharacterized protein</fullName>
    </submittedName>
</protein>
<comment type="caution">
    <text evidence="2">The sequence shown here is derived from an EMBL/GenBank/DDBJ whole genome shotgun (WGS) entry which is preliminary data.</text>
</comment>
<dbReference type="EMBL" id="JAACXV010000117">
    <property type="protein sequence ID" value="KAF7283306.1"/>
    <property type="molecule type" value="Genomic_DNA"/>
</dbReference>
<reference evidence="2" key="1">
    <citation type="submission" date="2020-08" db="EMBL/GenBank/DDBJ databases">
        <title>Genome sequencing and assembly of the red palm weevil Rhynchophorus ferrugineus.</title>
        <authorList>
            <person name="Dias G.B."/>
            <person name="Bergman C.M."/>
            <person name="Manee M."/>
        </authorList>
    </citation>
    <scope>NUCLEOTIDE SEQUENCE</scope>
    <source>
        <strain evidence="2">AA-2017</strain>
        <tissue evidence="2">Whole larva</tissue>
    </source>
</reference>
<accession>A0A834MI82</accession>
<name>A0A834MI82_RHYFE</name>
<dbReference type="Proteomes" id="UP000625711">
    <property type="component" value="Unassembled WGS sequence"/>
</dbReference>
<evidence type="ECO:0000313" key="3">
    <source>
        <dbReference type="Proteomes" id="UP000625711"/>
    </source>
</evidence>
<evidence type="ECO:0000313" key="2">
    <source>
        <dbReference type="EMBL" id="KAF7283306.1"/>
    </source>
</evidence>
<proteinExistence type="predicted"/>
<dbReference type="AlphaFoldDB" id="A0A834MI82"/>
<feature type="region of interest" description="Disordered" evidence="1">
    <location>
        <begin position="1"/>
        <end position="53"/>
    </location>
</feature>
<sequence>MQETLIPMGVPKKRRSPRPPAQRQQPTDDNEADQNPSSSEEEPKTPLLVRGAGVHQVIPREATRDVLSGKVGFYLVDEREGVTYFPPKHLFVALKLDRKHVEKYEDYICLGAHQRIFEPRRRRRSGLGYRRRYLYENLINQGIYVSPLLWMF</sequence>